<dbReference type="InterPro" id="IPR001054">
    <property type="entry name" value="A/G_cyclase"/>
</dbReference>
<dbReference type="CDD" id="cd07302">
    <property type="entry name" value="CHD"/>
    <property type="match status" value="1"/>
</dbReference>
<comment type="caution">
    <text evidence="11">The sequence shown here is derived from an EMBL/GenBank/DDBJ whole genome shotgun (WGS) entry which is preliminary data.</text>
</comment>
<comment type="subcellular location">
    <subcellularLocation>
        <location evidence="1">Membrane</location>
    </subcellularLocation>
</comment>
<evidence type="ECO:0000256" key="4">
    <source>
        <dbReference type="ARBA" id="ARBA00022989"/>
    </source>
</evidence>
<dbReference type="InterPro" id="IPR042240">
    <property type="entry name" value="CHASE_sf"/>
</dbReference>
<dbReference type="Gene3D" id="3.30.70.1230">
    <property type="entry name" value="Nucleotide cyclase"/>
    <property type="match status" value="1"/>
</dbReference>
<evidence type="ECO:0000256" key="3">
    <source>
        <dbReference type="ARBA" id="ARBA00022741"/>
    </source>
</evidence>
<sequence length="673" mass="74838">MFDDEEEVEQSMSMSKSSSASAGNNNKMSAETRRQKSHSRKVSLFTFLIISIGCLGSASFLYVGITAELDDKQSQFDRRANEVVQELQSAWGDYVVGALWVHQACHGRDVTRQEFRELYEALNSGGLEFQAAEFIPNVTKDERATMEAEDKEFYAQNYPDQVTFHGLKGFEPDPEGGVSVQNRSQQDFYFPVRFVEPVVPNAAAAGFDLYSSESRRATIHQALETWKPALTHRLQLVQETDPSAYSVLLMHPGVPLTTQPDLKPRDLSLLVIRIPALLERAYRKASQSLGMYMYDTTLSPPQFLGAISVVHDAVDGNNTVEFLPELELQDLIQQSHSTKIKRERIVAASHTWEIVVFPVTEQYESNLVVVWITGVLIAVAAAVLALALYYHSMRRAHAVNQIIVRAEADEAIITGLFPSNVRDRLVQEADCAARSKDSFDLQSVEDTGSTFMENSNIFGSQPIADLFSDSTVFFGDLVNFTAWSKVREPAEVFTLLETVYYEFDRIAKRRFVFKVETVGDCYVACTGVPKPKKEHAINMAKFAADVLIRMPQVTQRLAETLGPGTSTLSVRIGIHSGPVTAGVLRGDKGRFQLFGDTMNTASRIESTGEAGRAQCSESFADLLRQSGRGAWLEPRKDRVQAKGLGEVKTWWLKPSEVAGVSSDKKSVHETAEV</sequence>
<dbReference type="GO" id="GO:0001653">
    <property type="term" value="F:peptide receptor activity"/>
    <property type="evidence" value="ECO:0007669"/>
    <property type="project" value="TreeGrafter"/>
</dbReference>
<dbReference type="PANTHER" id="PTHR11920">
    <property type="entry name" value="GUANYLYL CYCLASE"/>
    <property type="match status" value="1"/>
</dbReference>
<dbReference type="AlphaFoldDB" id="A0A9N8F0F8"/>
<evidence type="ECO:0000256" key="5">
    <source>
        <dbReference type="ARBA" id="ARBA00023136"/>
    </source>
</evidence>
<dbReference type="InterPro" id="IPR029787">
    <property type="entry name" value="Nucleotide_cyclase"/>
</dbReference>
<keyword evidence="2 8" id="KW-0812">Transmembrane</keyword>
<evidence type="ECO:0000259" key="9">
    <source>
        <dbReference type="PROSITE" id="PS50125"/>
    </source>
</evidence>
<dbReference type="SMART" id="SM00044">
    <property type="entry name" value="CYCc"/>
    <property type="match status" value="1"/>
</dbReference>
<evidence type="ECO:0000259" key="10">
    <source>
        <dbReference type="PROSITE" id="PS50839"/>
    </source>
</evidence>
<feature type="compositionally biased region" description="Low complexity" evidence="7">
    <location>
        <begin position="11"/>
        <end position="29"/>
    </location>
</feature>
<dbReference type="Pfam" id="PF03924">
    <property type="entry name" value="CHASE"/>
    <property type="match status" value="1"/>
</dbReference>
<proteinExistence type="predicted"/>
<dbReference type="Gene3D" id="3.30.450.350">
    <property type="entry name" value="CHASE domain"/>
    <property type="match status" value="1"/>
</dbReference>
<dbReference type="GO" id="GO:0000166">
    <property type="term" value="F:nucleotide binding"/>
    <property type="evidence" value="ECO:0007669"/>
    <property type="project" value="UniProtKB-KW"/>
</dbReference>
<dbReference type="GO" id="GO:0005886">
    <property type="term" value="C:plasma membrane"/>
    <property type="evidence" value="ECO:0007669"/>
    <property type="project" value="TreeGrafter"/>
</dbReference>
<feature type="transmembrane region" description="Helical" evidence="8">
    <location>
        <begin position="368"/>
        <end position="390"/>
    </location>
</feature>
<protein>
    <submittedName>
        <fullName evidence="11">Receptor-type guanylate cyclase gcy</fullName>
    </submittedName>
</protein>
<dbReference type="GO" id="GO:0004383">
    <property type="term" value="F:guanylate cyclase activity"/>
    <property type="evidence" value="ECO:0007669"/>
    <property type="project" value="TreeGrafter"/>
</dbReference>
<evidence type="ECO:0000256" key="6">
    <source>
        <dbReference type="ARBA" id="ARBA00023239"/>
    </source>
</evidence>
<evidence type="ECO:0000313" key="11">
    <source>
        <dbReference type="EMBL" id="CAB9529695.1"/>
    </source>
</evidence>
<dbReference type="GO" id="GO:0007168">
    <property type="term" value="P:receptor guanylyl cyclase signaling pathway"/>
    <property type="evidence" value="ECO:0007669"/>
    <property type="project" value="TreeGrafter"/>
</dbReference>
<evidence type="ECO:0000256" key="2">
    <source>
        <dbReference type="ARBA" id="ARBA00022692"/>
    </source>
</evidence>
<dbReference type="EMBL" id="CAICTM010002587">
    <property type="protein sequence ID" value="CAB9529695.1"/>
    <property type="molecule type" value="Genomic_DNA"/>
</dbReference>
<evidence type="ECO:0000256" key="8">
    <source>
        <dbReference type="SAM" id="Phobius"/>
    </source>
</evidence>
<dbReference type="GO" id="GO:0035556">
    <property type="term" value="P:intracellular signal transduction"/>
    <property type="evidence" value="ECO:0007669"/>
    <property type="project" value="InterPro"/>
</dbReference>
<evidence type="ECO:0000313" key="12">
    <source>
        <dbReference type="Proteomes" id="UP001153069"/>
    </source>
</evidence>
<dbReference type="SUPFAM" id="SSF55073">
    <property type="entry name" value="Nucleotide cyclase"/>
    <property type="match status" value="1"/>
</dbReference>
<dbReference type="OrthoDB" id="354346at2759"/>
<dbReference type="PANTHER" id="PTHR11920:SF335">
    <property type="entry name" value="GUANYLATE CYCLASE"/>
    <property type="match status" value="1"/>
</dbReference>
<evidence type="ECO:0000256" key="7">
    <source>
        <dbReference type="SAM" id="MobiDB-lite"/>
    </source>
</evidence>
<dbReference type="Proteomes" id="UP001153069">
    <property type="component" value="Unassembled WGS sequence"/>
</dbReference>
<feature type="domain" description="Guanylate cyclase" evidence="9">
    <location>
        <begin position="471"/>
        <end position="605"/>
    </location>
</feature>
<dbReference type="PROSITE" id="PS50125">
    <property type="entry name" value="GUANYLATE_CYCLASE_2"/>
    <property type="match status" value="1"/>
</dbReference>
<dbReference type="InterPro" id="IPR006189">
    <property type="entry name" value="CHASE_dom"/>
</dbReference>
<feature type="transmembrane region" description="Helical" evidence="8">
    <location>
        <begin position="42"/>
        <end position="65"/>
    </location>
</feature>
<keyword evidence="6" id="KW-0456">Lyase</keyword>
<keyword evidence="3" id="KW-0547">Nucleotide-binding</keyword>
<keyword evidence="4 8" id="KW-1133">Transmembrane helix</keyword>
<dbReference type="PROSITE" id="PS50839">
    <property type="entry name" value="CHASE"/>
    <property type="match status" value="1"/>
</dbReference>
<feature type="domain" description="CHASE" evidence="10">
    <location>
        <begin position="185"/>
        <end position="252"/>
    </location>
</feature>
<accession>A0A9N8F0F8</accession>
<keyword evidence="12" id="KW-1185">Reference proteome</keyword>
<dbReference type="Pfam" id="PF00211">
    <property type="entry name" value="Guanylate_cyc"/>
    <property type="match status" value="1"/>
</dbReference>
<keyword evidence="5 8" id="KW-0472">Membrane</keyword>
<dbReference type="SMART" id="SM01079">
    <property type="entry name" value="CHASE"/>
    <property type="match status" value="1"/>
</dbReference>
<reference evidence="11" key="1">
    <citation type="submission" date="2020-06" db="EMBL/GenBank/DDBJ databases">
        <authorList>
            <consortium name="Plant Systems Biology data submission"/>
        </authorList>
    </citation>
    <scope>NUCLEOTIDE SEQUENCE</scope>
    <source>
        <strain evidence="11">D6</strain>
    </source>
</reference>
<evidence type="ECO:0000256" key="1">
    <source>
        <dbReference type="ARBA" id="ARBA00004370"/>
    </source>
</evidence>
<dbReference type="InterPro" id="IPR050401">
    <property type="entry name" value="Cyclic_nucleotide_synthase"/>
</dbReference>
<organism evidence="11 12">
    <name type="scientific">Seminavis robusta</name>
    <dbReference type="NCBI Taxonomy" id="568900"/>
    <lineage>
        <taxon>Eukaryota</taxon>
        <taxon>Sar</taxon>
        <taxon>Stramenopiles</taxon>
        <taxon>Ochrophyta</taxon>
        <taxon>Bacillariophyta</taxon>
        <taxon>Bacillariophyceae</taxon>
        <taxon>Bacillariophycidae</taxon>
        <taxon>Naviculales</taxon>
        <taxon>Naviculaceae</taxon>
        <taxon>Seminavis</taxon>
    </lineage>
</organism>
<name>A0A9N8F0F8_9STRA</name>
<dbReference type="GO" id="GO:0004016">
    <property type="term" value="F:adenylate cyclase activity"/>
    <property type="evidence" value="ECO:0007669"/>
    <property type="project" value="TreeGrafter"/>
</dbReference>
<keyword evidence="11" id="KW-0675">Receptor</keyword>
<gene>
    <name evidence="11" type="ORF">SEMRO_2589_G332040.1</name>
</gene>
<feature type="region of interest" description="Disordered" evidence="7">
    <location>
        <begin position="1"/>
        <end position="35"/>
    </location>
</feature>